<dbReference type="Proteomes" id="UP001175271">
    <property type="component" value="Unassembled WGS sequence"/>
</dbReference>
<evidence type="ECO:0000256" key="4">
    <source>
        <dbReference type="SAM" id="SignalP"/>
    </source>
</evidence>
<accession>A0AA39LT89</accession>
<protein>
    <submittedName>
        <fullName evidence="5">Uncharacterized protein</fullName>
    </submittedName>
</protein>
<dbReference type="AlphaFoldDB" id="A0AA39LT89"/>
<dbReference type="Gene3D" id="1.10.2010.10">
    <property type="entry name" value="Crustacean CHH/MIH/GIH neurohormone"/>
    <property type="match status" value="1"/>
</dbReference>
<evidence type="ECO:0000256" key="2">
    <source>
        <dbReference type="ARBA" id="ARBA00023157"/>
    </source>
</evidence>
<feature type="disulfide bond" evidence="3">
    <location>
        <begin position="76"/>
        <end position="94"/>
    </location>
</feature>
<dbReference type="PANTHER" id="PTHR35981">
    <property type="entry name" value="ION TRANSPORT PEPTIDE, ISOFORM C"/>
    <property type="match status" value="1"/>
</dbReference>
<dbReference type="PROSITE" id="PS01250">
    <property type="entry name" value="CHH_MIH_GIH"/>
    <property type="match status" value="1"/>
</dbReference>
<dbReference type="GO" id="GO:0007623">
    <property type="term" value="P:circadian rhythm"/>
    <property type="evidence" value="ECO:0007669"/>
    <property type="project" value="TreeGrafter"/>
</dbReference>
<sequence length="125" mass="14333">MSRLFTLKSKKALALVCLLSFTAYLGTDAAALEQHQVEIHKNDEGDLRENANPRWYDENCPTHKNDNLHSVMDRICLKCHDMFSHEQPNLRVECRSNCFNNEKFRACLSLFAPPKQSEESGSEGF</sequence>
<comment type="caution">
    <text evidence="5">The sequence shown here is derived from an EMBL/GenBank/DDBJ whole genome shotgun (WGS) entry which is preliminary data.</text>
</comment>
<proteinExistence type="inferred from homology"/>
<dbReference type="Pfam" id="PF01147">
    <property type="entry name" value="Crust_neurohorm"/>
    <property type="match status" value="1"/>
</dbReference>
<reference evidence="5" key="1">
    <citation type="submission" date="2023-06" db="EMBL/GenBank/DDBJ databases">
        <title>Genomic analysis of the entomopathogenic nematode Steinernema hermaphroditum.</title>
        <authorList>
            <person name="Schwarz E.M."/>
            <person name="Heppert J.K."/>
            <person name="Baniya A."/>
            <person name="Schwartz H.T."/>
            <person name="Tan C.-H."/>
            <person name="Antoshechkin I."/>
            <person name="Sternberg P.W."/>
            <person name="Goodrich-Blair H."/>
            <person name="Dillman A.R."/>
        </authorList>
    </citation>
    <scope>NUCLEOTIDE SEQUENCE</scope>
    <source>
        <strain evidence="5">PS9179</strain>
        <tissue evidence="5">Whole animal</tissue>
    </source>
</reference>
<dbReference type="EMBL" id="JAUCMV010000003">
    <property type="protein sequence ID" value="KAK0408485.1"/>
    <property type="molecule type" value="Genomic_DNA"/>
</dbReference>
<feature type="disulfide bond" evidence="3">
    <location>
        <begin position="79"/>
        <end position="107"/>
    </location>
</feature>
<dbReference type="InterPro" id="IPR031098">
    <property type="entry name" value="Crust_neurohorm"/>
</dbReference>
<feature type="chain" id="PRO_5041247658" evidence="4">
    <location>
        <begin position="30"/>
        <end position="125"/>
    </location>
</feature>
<evidence type="ECO:0000313" key="6">
    <source>
        <dbReference type="Proteomes" id="UP001175271"/>
    </source>
</evidence>
<comment type="similarity">
    <text evidence="1">Belongs to the arthropod CHH/MIH/GIH/VIH hormone family.</text>
</comment>
<keyword evidence="2 3" id="KW-1015">Disulfide bond</keyword>
<gene>
    <name evidence="5" type="ORF">QR680_003987</name>
</gene>
<evidence type="ECO:0000256" key="1">
    <source>
        <dbReference type="ARBA" id="ARBA00005447"/>
    </source>
</evidence>
<feature type="signal peptide" evidence="4">
    <location>
        <begin position="1"/>
        <end position="29"/>
    </location>
</feature>
<dbReference type="InterPro" id="IPR035957">
    <property type="entry name" value="Crust_neurohorm_sf"/>
</dbReference>
<dbReference type="SUPFAM" id="SSF81778">
    <property type="entry name" value="Crustacean CHH/MIH/GIH neurohormone"/>
    <property type="match status" value="1"/>
</dbReference>
<keyword evidence="6" id="KW-1185">Reference proteome</keyword>
<organism evidence="5 6">
    <name type="scientific">Steinernema hermaphroditum</name>
    <dbReference type="NCBI Taxonomy" id="289476"/>
    <lineage>
        <taxon>Eukaryota</taxon>
        <taxon>Metazoa</taxon>
        <taxon>Ecdysozoa</taxon>
        <taxon>Nematoda</taxon>
        <taxon>Chromadorea</taxon>
        <taxon>Rhabditida</taxon>
        <taxon>Tylenchina</taxon>
        <taxon>Panagrolaimomorpha</taxon>
        <taxon>Strongyloidoidea</taxon>
        <taxon>Steinernematidae</taxon>
        <taxon>Steinernema</taxon>
    </lineage>
</organism>
<evidence type="ECO:0000256" key="3">
    <source>
        <dbReference type="PIRSR" id="PIRSR631098-51"/>
    </source>
</evidence>
<dbReference type="GO" id="GO:0005576">
    <property type="term" value="C:extracellular region"/>
    <property type="evidence" value="ECO:0007669"/>
    <property type="project" value="InterPro"/>
</dbReference>
<dbReference type="PANTHER" id="PTHR35981:SF2">
    <property type="entry name" value="ION TRANSPORT PEPTIDE, ISOFORM C"/>
    <property type="match status" value="1"/>
</dbReference>
<keyword evidence="4" id="KW-0732">Signal</keyword>
<dbReference type="GO" id="GO:0005184">
    <property type="term" value="F:neuropeptide hormone activity"/>
    <property type="evidence" value="ECO:0007669"/>
    <property type="project" value="InterPro"/>
</dbReference>
<dbReference type="InterPro" id="IPR018251">
    <property type="entry name" value="Crust_neurhormone_CS"/>
</dbReference>
<evidence type="ECO:0000313" key="5">
    <source>
        <dbReference type="EMBL" id="KAK0408485.1"/>
    </source>
</evidence>
<name>A0AA39LT89_9BILA</name>
<feature type="disulfide bond" evidence="3">
    <location>
        <begin position="60"/>
        <end position="98"/>
    </location>
</feature>